<evidence type="ECO:0000259" key="4">
    <source>
        <dbReference type="SMART" id="SM00363"/>
    </source>
</evidence>
<keyword evidence="1 3" id="KW-0694">RNA-binding</keyword>
<dbReference type="SUPFAM" id="SSF55174">
    <property type="entry name" value="Alpha-L RNA-binding motif"/>
    <property type="match status" value="1"/>
</dbReference>
<evidence type="ECO:0000313" key="6">
    <source>
        <dbReference type="Proteomes" id="UP000030993"/>
    </source>
</evidence>
<dbReference type="Pfam" id="PF01479">
    <property type="entry name" value="S4"/>
    <property type="match status" value="1"/>
</dbReference>
<dbReference type="InterPro" id="IPR047048">
    <property type="entry name" value="TlyA"/>
</dbReference>
<accession>A0A0B2JWZ8</accession>
<proteinExistence type="inferred from homology"/>
<dbReference type="PANTHER" id="PTHR32319:SF0">
    <property type="entry name" value="BACTERIAL HEMOLYSIN-LIKE PROTEIN"/>
    <property type="match status" value="1"/>
</dbReference>
<dbReference type="GO" id="GO:0032259">
    <property type="term" value="P:methylation"/>
    <property type="evidence" value="ECO:0007669"/>
    <property type="project" value="InterPro"/>
</dbReference>
<evidence type="ECO:0000256" key="2">
    <source>
        <dbReference type="ARBA" id="ARBA00029460"/>
    </source>
</evidence>
<dbReference type="SMART" id="SM00363">
    <property type="entry name" value="S4"/>
    <property type="match status" value="1"/>
</dbReference>
<organism evidence="5 6">
    <name type="scientific">Anaerovibrio lipolyticus</name>
    <dbReference type="NCBI Taxonomy" id="82374"/>
    <lineage>
        <taxon>Bacteria</taxon>
        <taxon>Bacillati</taxon>
        <taxon>Bacillota</taxon>
        <taxon>Negativicutes</taxon>
        <taxon>Selenomonadales</taxon>
        <taxon>Selenomonadaceae</taxon>
        <taxon>Anaerovibrio</taxon>
    </lineage>
</organism>
<dbReference type="STRING" id="82374.NZ47_06490"/>
<dbReference type="CDD" id="cd00165">
    <property type="entry name" value="S4"/>
    <property type="match status" value="1"/>
</dbReference>
<dbReference type="EMBL" id="JSCE01000131">
    <property type="protein sequence ID" value="KHM52139.1"/>
    <property type="molecule type" value="Genomic_DNA"/>
</dbReference>
<evidence type="ECO:0000256" key="3">
    <source>
        <dbReference type="PROSITE-ProRule" id="PRU00182"/>
    </source>
</evidence>
<dbReference type="Gene3D" id="3.40.50.150">
    <property type="entry name" value="Vaccinia Virus protein VP39"/>
    <property type="match status" value="1"/>
</dbReference>
<dbReference type="PROSITE" id="PS50889">
    <property type="entry name" value="S4"/>
    <property type="match status" value="1"/>
</dbReference>
<dbReference type="AlphaFoldDB" id="A0A0B2JWZ8"/>
<dbReference type="Pfam" id="PF01728">
    <property type="entry name" value="FtsJ"/>
    <property type="match status" value="1"/>
</dbReference>
<dbReference type="GO" id="GO:0008168">
    <property type="term" value="F:methyltransferase activity"/>
    <property type="evidence" value="ECO:0007669"/>
    <property type="project" value="InterPro"/>
</dbReference>
<dbReference type="PANTHER" id="PTHR32319">
    <property type="entry name" value="BACTERIAL HEMOLYSIN-LIKE PROTEIN"/>
    <property type="match status" value="1"/>
</dbReference>
<name>A0A0B2JWZ8_9FIRM</name>
<keyword evidence="6" id="KW-1185">Reference proteome</keyword>
<dbReference type="Gene3D" id="3.10.290.10">
    <property type="entry name" value="RNA-binding S4 domain"/>
    <property type="match status" value="1"/>
</dbReference>
<comment type="similarity">
    <text evidence="2">Belongs to the TlyA family.</text>
</comment>
<dbReference type="InterPro" id="IPR002942">
    <property type="entry name" value="S4_RNA-bd"/>
</dbReference>
<reference evidence="5 6" key="1">
    <citation type="journal article" date="2013" name="PLoS ONE">
        <title>Identification and characterization of three novel lipases belonging to families II and V from Anaerovibrio lipolyticus 5ST.</title>
        <authorList>
            <person name="Prive F."/>
            <person name="Kaderbhai N.N."/>
            <person name="Girdwood S."/>
            <person name="Worgan H.J."/>
            <person name="Pinloche E."/>
            <person name="Scollan N.D."/>
            <person name="Huws S.A."/>
            <person name="Newbold C.J."/>
        </authorList>
    </citation>
    <scope>NUCLEOTIDE SEQUENCE [LARGE SCALE GENOMIC DNA]</scope>
    <source>
        <strain evidence="5 6">5S</strain>
    </source>
</reference>
<feature type="domain" description="RNA-binding S4" evidence="4">
    <location>
        <begin position="11"/>
        <end position="76"/>
    </location>
</feature>
<dbReference type="eggNOG" id="COG1189">
    <property type="taxonomic scope" value="Bacteria"/>
</dbReference>
<dbReference type="InterPro" id="IPR002877">
    <property type="entry name" value="RNA_MeTrfase_FtsJ_dom"/>
</dbReference>
<protein>
    <recommendedName>
        <fullName evidence="4">RNA-binding S4 domain-containing protein</fullName>
    </recommendedName>
</protein>
<dbReference type="NCBIfam" id="TIGR00478">
    <property type="entry name" value="tly"/>
    <property type="match status" value="1"/>
</dbReference>
<dbReference type="SUPFAM" id="SSF53335">
    <property type="entry name" value="S-adenosyl-L-methionine-dependent methyltransferases"/>
    <property type="match status" value="1"/>
</dbReference>
<dbReference type="Proteomes" id="UP000030993">
    <property type="component" value="Unassembled WGS sequence"/>
</dbReference>
<dbReference type="RefSeq" id="WP_039208001.1">
    <property type="nucleotide sequence ID" value="NZ_JSCE01000131.1"/>
</dbReference>
<dbReference type="InterPro" id="IPR004538">
    <property type="entry name" value="Hemolysin_A/TlyA"/>
</dbReference>
<dbReference type="InterPro" id="IPR029063">
    <property type="entry name" value="SAM-dependent_MTases_sf"/>
</dbReference>
<evidence type="ECO:0000256" key="1">
    <source>
        <dbReference type="ARBA" id="ARBA00022884"/>
    </source>
</evidence>
<evidence type="ECO:0000313" key="5">
    <source>
        <dbReference type="EMBL" id="KHM52139.1"/>
    </source>
</evidence>
<sequence>MGDNTEKVKKERLDVLLVKKNLVQSRERAKTTIMAGMVIVDGNKIDKAGTMVKENADIRVLGNQIPYVSRGGLKLEKAIKEFGVELKGKVTADIGASTGGFTDCMLQNGAVKVFAIDVGYGQLAWSLRTDERVVNMERTNVRNVTPEDIGQLIDLASIDVAFISLEKVLPAVKAMLKPDGQVVALIKPQFEAGKEKVGKKGVVRDPKVHLEVIHKVIDTAREMEFVTKELTFSPVKGPEGNIEYLVWLTKDKEAADNVTDEVMASTVELAHSNLDK</sequence>
<comment type="caution">
    <text evidence="5">The sequence shown here is derived from an EMBL/GenBank/DDBJ whole genome shotgun (WGS) entry which is preliminary data.</text>
</comment>
<dbReference type="PIRSF" id="PIRSF005578">
    <property type="entry name" value="TlyA"/>
    <property type="match status" value="1"/>
</dbReference>
<dbReference type="InterPro" id="IPR036986">
    <property type="entry name" value="S4_RNA-bd_sf"/>
</dbReference>
<gene>
    <name evidence="5" type="ORF">NZ47_06490</name>
</gene>
<dbReference type="GO" id="GO:0003723">
    <property type="term" value="F:RNA binding"/>
    <property type="evidence" value="ECO:0007669"/>
    <property type="project" value="UniProtKB-KW"/>
</dbReference>